<name>A0A2K4ZR34_9FIRM</name>
<keyword evidence="2" id="KW-1185">Reference proteome</keyword>
<dbReference type="Proteomes" id="UP000236311">
    <property type="component" value="Unassembled WGS sequence"/>
</dbReference>
<proteinExistence type="predicted"/>
<protein>
    <submittedName>
        <fullName evidence="1">Uncharacterized protein</fullName>
    </submittedName>
</protein>
<evidence type="ECO:0000313" key="1">
    <source>
        <dbReference type="EMBL" id="SOY32915.1"/>
    </source>
</evidence>
<dbReference type="AlphaFoldDB" id="A0A2K4ZR34"/>
<accession>A0A2K4ZR34</accession>
<reference evidence="1 2" key="1">
    <citation type="submission" date="2018-01" db="EMBL/GenBank/DDBJ databases">
        <authorList>
            <person name="Gaut B.S."/>
            <person name="Morton B.R."/>
            <person name="Clegg M.T."/>
            <person name="Duvall M.R."/>
        </authorList>
    </citation>
    <scope>NUCLEOTIDE SEQUENCE [LARGE SCALE GENOMIC DNA]</scope>
    <source>
        <strain evidence="1">GP69</strain>
    </source>
</reference>
<dbReference type="EMBL" id="OFSM01000097">
    <property type="protein sequence ID" value="SOY32915.1"/>
    <property type="molecule type" value="Genomic_DNA"/>
</dbReference>
<gene>
    <name evidence="1" type="ORF">AMURIS_05683</name>
</gene>
<evidence type="ECO:0000313" key="2">
    <source>
        <dbReference type="Proteomes" id="UP000236311"/>
    </source>
</evidence>
<sequence length="193" mass="20464">MGGLCPIPQPFVVAFSMRFWVLYNGIAVLNADSIVEPPDRAGTAPKVSEFPVTVQIDRVPDDVVMDMGLVDMGADHKGVIALGEPLCKLHAQPVGFFRGNLAGDKGLPDMVGQHIVRAPYPSGGGNILPFCQQKLGVGYPAVTRKAGDEPAVICLLRVRYIVDDVTDSLTFGAALTGVQRHDACGCHDGILPS</sequence>
<organism evidence="1 2">
    <name type="scientific">Acetatifactor muris</name>
    <dbReference type="NCBI Taxonomy" id="879566"/>
    <lineage>
        <taxon>Bacteria</taxon>
        <taxon>Bacillati</taxon>
        <taxon>Bacillota</taxon>
        <taxon>Clostridia</taxon>
        <taxon>Lachnospirales</taxon>
        <taxon>Lachnospiraceae</taxon>
        <taxon>Acetatifactor</taxon>
    </lineage>
</organism>